<dbReference type="RefSeq" id="WP_181552474.1">
    <property type="nucleotide sequence ID" value="NZ_JACDUS010000013.1"/>
</dbReference>
<dbReference type="AlphaFoldDB" id="A0A7W0CBT2"/>
<evidence type="ECO:0008006" key="3">
    <source>
        <dbReference type="Google" id="ProtNLM"/>
    </source>
</evidence>
<dbReference type="EMBL" id="JACDUS010000013">
    <property type="protein sequence ID" value="MBA2882853.1"/>
    <property type="molecule type" value="Genomic_DNA"/>
</dbReference>
<name>A0A7W0CBT2_9BACT</name>
<evidence type="ECO:0000313" key="1">
    <source>
        <dbReference type="EMBL" id="MBA2882853.1"/>
    </source>
</evidence>
<organism evidence="1 2">
    <name type="scientific">Desulfosalsimonas propionicica</name>
    <dbReference type="NCBI Taxonomy" id="332175"/>
    <lineage>
        <taxon>Bacteria</taxon>
        <taxon>Pseudomonadati</taxon>
        <taxon>Thermodesulfobacteriota</taxon>
        <taxon>Desulfobacteria</taxon>
        <taxon>Desulfobacterales</taxon>
        <taxon>Desulfosalsimonadaceae</taxon>
        <taxon>Desulfosalsimonas</taxon>
    </lineage>
</organism>
<dbReference type="Proteomes" id="UP000525298">
    <property type="component" value="Unassembled WGS sequence"/>
</dbReference>
<proteinExistence type="predicted"/>
<gene>
    <name evidence="1" type="ORF">HNR65_003208</name>
</gene>
<sequence>MKQVLKAAVLIAAMVFTQVCPGWTQDYELVETTGSGTINWTRRIVEAKGAGGAFPEATNTAGGWAAASRSAKRDAYSHLLKTVEDLRLSRHGRVGTLVADDDRMLAKIEQLLKSSEVRETVYRSDGTVELVRRMSFSGAFSQLILPESIVQLEMKNLGRTALDPDHRPFTGLVVDARGVDVKPAMCFAIVDEAGREVYGSAYVSREFVVQHGMCGYITDASAVDQIGRVGRNPLTVRALGTSEDSETDIMISNTDASRLRSTVDNLFFLRECRVIVVRNPLKKNPRQ</sequence>
<comment type="caution">
    <text evidence="1">The sequence shown here is derived from an EMBL/GenBank/DDBJ whole genome shotgun (WGS) entry which is preliminary data.</text>
</comment>
<evidence type="ECO:0000313" key="2">
    <source>
        <dbReference type="Proteomes" id="UP000525298"/>
    </source>
</evidence>
<accession>A0A7W0CBT2</accession>
<reference evidence="1 2" key="1">
    <citation type="submission" date="2020-07" db="EMBL/GenBank/DDBJ databases">
        <title>Genomic Encyclopedia of Type Strains, Phase IV (KMG-IV): sequencing the most valuable type-strain genomes for metagenomic binning, comparative biology and taxonomic classification.</title>
        <authorList>
            <person name="Goeker M."/>
        </authorList>
    </citation>
    <scope>NUCLEOTIDE SEQUENCE [LARGE SCALE GENOMIC DNA]</scope>
    <source>
        <strain evidence="1 2">DSM 17721</strain>
    </source>
</reference>
<keyword evidence="2" id="KW-1185">Reference proteome</keyword>
<protein>
    <recommendedName>
        <fullName evidence="3">LPP20 lipoprotein</fullName>
    </recommendedName>
</protein>